<name>A0A0J0XLU3_9TREE</name>
<dbReference type="EMBL" id="KQ087209">
    <property type="protein sequence ID" value="KLT42070.1"/>
    <property type="molecule type" value="Genomic_DNA"/>
</dbReference>
<reference evidence="2 3" key="1">
    <citation type="submission" date="2015-03" db="EMBL/GenBank/DDBJ databases">
        <title>Genomics and transcriptomics of the oil-accumulating basidiomycete yeast T. oleaginosus allow insights into substrate utilization and the diverse evolutionary trajectories of mating systems in fungi.</title>
        <authorList>
            <consortium name="DOE Joint Genome Institute"/>
            <person name="Kourist R."/>
            <person name="Kracht O."/>
            <person name="Bracharz F."/>
            <person name="Lipzen A."/>
            <person name="Nolan M."/>
            <person name="Ohm R."/>
            <person name="Grigoriev I."/>
            <person name="Sun S."/>
            <person name="Heitman J."/>
            <person name="Bruck T."/>
            <person name="Nowrousian M."/>
        </authorList>
    </citation>
    <scope>NUCLEOTIDE SEQUENCE [LARGE SCALE GENOMIC DNA]</scope>
    <source>
        <strain evidence="2 3">IBC0246</strain>
    </source>
</reference>
<feature type="compositionally biased region" description="Polar residues" evidence="1">
    <location>
        <begin position="44"/>
        <end position="55"/>
    </location>
</feature>
<accession>A0A0J0XLU3</accession>
<evidence type="ECO:0000313" key="2">
    <source>
        <dbReference type="EMBL" id="KLT42070.1"/>
    </source>
</evidence>
<dbReference type="GeneID" id="28988170"/>
<organism evidence="2 3">
    <name type="scientific">Cutaneotrichosporon oleaginosum</name>
    <dbReference type="NCBI Taxonomy" id="879819"/>
    <lineage>
        <taxon>Eukaryota</taxon>
        <taxon>Fungi</taxon>
        <taxon>Dikarya</taxon>
        <taxon>Basidiomycota</taxon>
        <taxon>Agaricomycotina</taxon>
        <taxon>Tremellomycetes</taxon>
        <taxon>Trichosporonales</taxon>
        <taxon>Trichosporonaceae</taxon>
        <taxon>Cutaneotrichosporon</taxon>
    </lineage>
</organism>
<protein>
    <submittedName>
        <fullName evidence="2">Uncharacterized protein</fullName>
    </submittedName>
</protein>
<keyword evidence="3" id="KW-1185">Reference proteome</keyword>
<sequence length="55" mass="6154">MARYNPTSHQACSMQLAVCFCPSPLAPPPPHRRRRGRISHRSPQPLTCSVTDRPS</sequence>
<dbReference type="RefSeq" id="XP_018278561.1">
    <property type="nucleotide sequence ID" value="XM_018427567.1"/>
</dbReference>
<gene>
    <name evidence="2" type="ORF">CC85DRAFT_98749</name>
</gene>
<proteinExistence type="predicted"/>
<evidence type="ECO:0000313" key="3">
    <source>
        <dbReference type="Proteomes" id="UP000053611"/>
    </source>
</evidence>
<evidence type="ECO:0000256" key="1">
    <source>
        <dbReference type="SAM" id="MobiDB-lite"/>
    </source>
</evidence>
<dbReference type="AlphaFoldDB" id="A0A0J0XLU3"/>
<dbReference type="Proteomes" id="UP000053611">
    <property type="component" value="Unassembled WGS sequence"/>
</dbReference>
<feature type="compositionally biased region" description="Basic residues" evidence="1">
    <location>
        <begin position="30"/>
        <end position="40"/>
    </location>
</feature>
<feature type="region of interest" description="Disordered" evidence="1">
    <location>
        <begin position="28"/>
        <end position="55"/>
    </location>
</feature>